<dbReference type="Proteomes" id="UP000701801">
    <property type="component" value="Unassembled WGS sequence"/>
</dbReference>
<dbReference type="EMBL" id="CAJVRM010000155">
    <property type="protein sequence ID" value="CAG8975896.1"/>
    <property type="molecule type" value="Genomic_DNA"/>
</dbReference>
<keyword evidence="2" id="KW-0732">Signal</keyword>
<evidence type="ECO:0000256" key="1">
    <source>
        <dbReference type="SAM" id="MobiDB-lite"/>
    </source>
</evidence>
<feature type="compositionally biased region" description="Basic residues" evidence="1">
    <location>
        <begin position="74"/>
        <end position="87"/>
    </location>
</feature>
<evidence type="ECO:0000256" key="2">
    <source>
        <dbReference type="SAM" id="SignalP"/>
    </source>
</evidence>
<keyword evidence="4" id="KW-1185">Reference proteome</keyword>
<dbReference type="OrthoDB" id="10359156at2759"/>
<reference evidence="3" key="1">
    <citation type="submission" date="2021-07" db="EMBL/GenBank/DDBJ databases">
        <authorList>
            <person name="Durling M."/>
        </authorList>
    </citation>
    <scope>NUCLEOTIDE SEQUENCE</scope>
</reference>
<feature type="signal peptide" evidence="2">
    <location>
        <begin position="1"/>
        <end position="19"/>
    </location>
</feature>
<evidence type="ECO:0000313" key="3">
    <source>
        <dbReference type="EMBL" id="CAG8975896.1"/>
    </source>
</evidence>
<gene>
    <name evidence="3" type="ORF">HYALB_00006513</name>
</gene>
<feature type="chain" id="PRO_5040468109" evidence="2">
    <location>
        <begin position="20"/>
        <end position="140"/>
    </location>
</feature>
<protein>
    <submittedName>
        <fullName evidence="3">Uncharacterized protein</fullName>
    </submittedName>
</protein>
<sequence length="140" mass="15268">MLFPNFLAATAVLSTLAAAIPVHLEARDNAPLQLLERSASPGMATNAQADGSSKETLSKRMNLLNFLDPAIHVHAPKPKPVHHAPPKHMKDPTPAGPNRYEDPSWQARPNTVKQQKPYFDFFGPPEPQRLPTIPEGAAVL</sequence>
<dbReference type="AlphaFoldDB" id="A0A9N9LNP5"/>
<feature type="region of interest" description="Disordered" evidence="1">
    <location>
        <begin position="74"/>
        <end position="109"/>
    </location>
</feature>
<evidence type="ECO:0000313" key="4">
    <source>
        <dbReference type="Proteomes" id="UP000701801"/>
    </source>
</evidence>
<organism evidence="3 4">
    <name type="scientific">Hymenoscyphus albidus</name>
    <dbReference type="NCBI Taxonomy" id="595503"/>
    <lineage>
        <taxon>Eukaryota</taxon>
        <taxon>Fungi</taxon>
        <taxon>Dikarya</taxon>
        <taxon>Ascomycota</taxon>
        <taxon>Pezizomycotina</taxon>
        <taxon>Leotiomycetes</taxon>
        <taxon>Helotiales</taxon>
        <taxon>Helotiaceae</taxon>
        <taxon>Hymenoscyphus</taxon>
    </lineage>
</organism>
<name>A0A9N9LNP5_9HELO</name>
<comment type="caution">
    <text evidence="3">The sequence shown here is derived from an EMBL/GenBank/DDBJ whole genome shotgun (WGS) entry which is preliminary data.</text>
</comment>
<proteinExistence type="predicted"/>
<accession>A0A9N9LNP5</accession>